<protein>
    <submittedName>
        <fullName evidence="2">Uncharacterized protein</fullName>
    </submittedName>
</protein>
<evidence type="ECO:0000313" key="2">
    <source>
        <dbReference type="EMBL" id="SQA63537.1"/>
    </source>
</evidence>
<evidence type="ECO:0000313" key="1">
    <source>
        <dbReference type="EMBL" id="RKR53624.1"/>
    </source>
</evidence>
<organism evidence="2 3">
    <name type="scientific">Yokenella regensburgei</name>
    <dbReference type="NCBI Taxonomy" id="158877"/>
    <lineage>
        <taxon>Bacteria</taxon>
        <taxon>Pseudomonadati</taxon>
        <taxon>Pseudomonadota</taxon>
        <taxon>Gammaproteobacteria</taxon>
        <taxon>Enterobacterales</taxon>
        <taxon>Enterobacteriaceae</taxon>
        <taxon>Yokenella</taxon>
    </lineage>
</organism>
<keyword evidence="4" id="KW-1185">Reference proteome</keyword>
<gene>
    <name evidence="1" type="ORF">C7387_3091</name>
    <name evidence="2" type="ORF">NCTC11967_02583</name>
</gene>
<sequence length="112" mass="12324">MSIFSDLQAAFSAPAFRQQAGADIGNECLALLKEGFADNNAFIRETCAQLAEAFRDKARGELEAADMEVMLIGLQEQLNIEITNAQIALRTRLQNIIERLLDLSLSVLLKAL</sequence>
<dbReference type="GeneID" id="66905081"/>
<reference evidence="1 4" key="2">
    <citation type="submission" date="2018-10" db="EMBL/GenBank/DDBJ databases">
        <title>Genomic Encyclopedia of Type Strains, Phase IV (KMG-IV): sequencing the most valuable type-strain genomes for metagenomic binning, comparative biology and taxonomic classification.</title>
        <authorList>
            <person name="Goeker M."/>
        </authorList>
    </citation>
    <scope>NUCLEOTIDE SEQUENCE [LARGE SCALE GENOMIC DNA]</scope>
    <source>
        <strain evidence="1 4">DSM 5079</strain>
    </source>
</reference>
<evidence type="ECO:0000313" key="3">
    <source>
        <dbReference type="Proteomes" id="UP000251313"/>
    </source>
</evidence>
<dbReference type="EMBL" id="RBIZ01000005">
    <property type="protein sequence ID" value="RKR53624.1"/>
    <property type="molecule type" value="Genomic_DNA"/>
</dbReference>
<dbReference type="AlphaFoldDB" id="A0AB38FZF8"/>
<proteinExistence type="predicted"/>
<accession>A0AB38FZF8</accession>
<dbReference type="Proteomes" id="UP000251313">
    <property type="component" value="Unassembled WGS sequence"/>
</dbReference>
<dbReference type="Proteomes" id="UP000267341">
    <property type="component" value="Unassembled WGS sequence"/>
</dbReference>
<dbReference type="RefSeq" id="WP_006816702.1">
    <property type="nucleotide sequence ID" value="NZ_CABKQJ010000004.1"/>
</dbReference>
<name>A0AB38FZF8_9ENTR</name>
<evidence type="ECO:0000313" key="4">
    <source>
        <dbReference type="Proteomes" id="UP000267341"/>
    </source>
</evidence>
<dbReference type="EMBL" id="UAVL01000011">
    <property type="protein sequence ID" value="SQA63537.1"/>
    <property type="molecule type" value="Genomic_DNA"/>
</dbReference>
<comment type="caution">
    <text evidence="2">The sequence shown here is derived from an EMBL/GenBank/DDBJ whole genome shotgun (WGS) entry which is preliminary data.</text>
</comment>
<reference evidence="2 3" key="1">
    <citation type="submission" date="2018-06" db="EMBL/GenBank/DDBJ databases">
        <authorList>
            <consortium name="Pathogen Informatics"/>
            <person name="Doyle S."/>
        </authorList>
    </citation>
    <scope>NUCLEOTIDE SEQUENCE [LARGE SCALE GENOMIC DNA]</scope>
    <source>
        <strain evidence="2 3">NCTC11967</strain>
    </source>
</reference>